<dbReference type="PANTHER" id="PTHR19957:SF124">
    <property type="entry name" value="SYNTAXIN-8"/>
    <property type="match status" value="1"/>
</dbReference>
<dbReference type="PANTHER" id="PTHR19957">
    <property type="entry name" value="SYNTAXIN"/>
    <property type="match status" value="1"/>
</dbReference>
<evidence type="ECO:0000313" key="8">
    <source>
        <dbReference type="EMBL" id="VBB19046.1"/>
    </source>
</evidence>
<keyword evidence="4 6" id="KW-0472">Membrane</keyword>
<dbReference type="Gene3D" id="1.20.5.110">
    <property type="match status" value="1"/>
</dbReference>
<proteinExistence type="predicted"/>
<evidence type="ECO:0000256" key="6">
    <source>
        <dbReference type="SAM" id="Phobius"/>
    </source>
</evidence>
<dbReference type="GO" id="GO:0016020">
    <property type="term" value="C:membrane"/>
    <property type="evidence" value="ECO:0007669"/>
    <property type="project" value="UniProtKB-SubCell"/>
</dbReference>
<gene>
    <name evidence="8" type="ORF">YASMINEVIRUS_1578</name>
</gene>
<dbReference type="GO" id="GO:0000149">
    <property type="term" value="F:SNARE binding"/>
    <property type="evidence" value="ECO:0007669"/>
    <property type="project" value="TreeGrafter"/>
</dbReference>
<evidence type="ECO:0000313" key="9">
    <source>
        <dbReference type="Proteomes" id="UP000594342"/>
    </source>
</evidence>
<dbReference type="InterPro" id="IPR000727">
    <property type="entry name" value="T_SNARE_dom"/>
</dbReference>
<keyword evidence="2" id="KW-0813">Transport</keyword>
<keyword evidence="3 5" id="KW-0175">Coiled coil</keyword>
<name>A0A5K0UCD5_9VIRU</name>
<dbReference type="GO" id="GO:0005484">
    <property type="term" value="F:SNAP receptor activity"/>
    <property type="evidence" value="ECO:0007669"/>
    <property type="project" value="TreeGrafter"/>
</dbReference>
<evidence type="ECO:0000256" key="3">
    <source>
        <dbReference type="ARBA" id="ARBA00023054"/>
    </source>
</evidence>
<keyword evidence="9" id="KW-1185">Reference proteome</keyword>
<evidence type="ECO:0000256" key="2">
    <source>
        <dbReference type="ARBA" id="ARBA00022448"/>
    </source>
</evidence>
<feature type="coiled-coil region" evidence="5">
    <location>
        <begin position="80"/>
        <end position="110"/>
    </location>
</feature>
<sequence length="272" mass="31429">MDDLISRLEHIREECRPPEEKKRLVEEERKLSDFDKLRLETNGLVREARKEIDERNQLLKAKTGNTVGTVRMGSDIRMKLRTVDENIKKMEEMAETKSEKKKKLSNEEIQRRKEIIELAKLHVADLRDHERLIKTTPFVEHTSTAGTFGTGDTIIQLSDLKKLPELDDPQFKEMIEKDREIDQKLDDIETGVRDLKQIAVGMSGELAKQDEIISHIDTKVDTSNAKLKTLNASLKDKLNKIYGADKFCLSFILIVILLGLLAWLYDNLKDKF</sequence>
<organism evidence="8 9">
    <name type="scientific">Yasminevirus sp. GU-2018</name>
    <dbReference type="NCBI Taxonomy" id="2420051"/>
    <lineage>
        <taxon>Viruses</taxon>
        <taxon>Varidnaviria</taxon>
        <taxon>Bamfordvirae</taxon>
        <taxon>Nucleocytoviricota</taxon>
        <taxon>Megaviricetes</taxon>
        <taxon>Imitervirales</taxon>
        <taxon>Mimiviridae</taxon>
        <taxon>Klosneuvirinae</taxon>
        <taxon>Yasminevirus</taxon>
        <taxon>Yasminevirus saudimassiliense</taxon>
    </lineage>
</organism>
<reference evidence="8 9" key="1">
    <citation type="submission" date="2018-10" db="EMBL/GenBank/DDBJ databases">
        <authorList>
            <consortium name="IHU Genomes"/>
        </authorList>
    </citation>
    <scope>NUCLEOTIDE SEQUENCE [LARGE SCALE GENOMIC DNA]</scope>
    <source>
        <strain evidence="8 9">A1</strain>
    </source>
</reference>
<dbReference type="Proteomes" id="UP000594342">
    <property type="component" value="Unassembled WGS sequence"/>
</dbReference>
<keyword evidence="6" id="KW-0812">Transmembrane</keyword>
<protein>
    <submittedName>
        <fullName evidence="8">Sorbitol dehydrogenase-2-like</fullName>
    </submittedName>
</protein>
<feature type="transmembrane region" description="Helical" evidence="6">
    <location>
        <begin position="247"/>
        <end position="265"/>
    </location>
</feature>
<evidence type="ECO:0000256" key="4">
    <source>
        <dbReference type="ARBA" id="ARBA00023136"/>
    </source>
</evidence>
<accession>A0A5K0UCD5</accession>
<dbReference type="SMART" id="SM00397">
    <property type="entry name" value="t_SNARE"/>
    <property type="match status" value="1"/>
</dbReference>
<dbReference type="CDD" id="cd15841">
    <property type="entry name" value="SNARE_Qc"/>
    <property type="match status" value="1"/>
</dbReference>
<comment type="subcellular location">
    <subcellularLocation>
        <location evidence="1">Membrane</location>
    </subcellularLocation>
</comment>
<dbReference type="GO" id="GO:0006906">
    <property type="term" value="P:vesicle fusion"/>
    <property type="evidence" value="ECO:0007669"/>
    <property type="project" value="TreeGrafter"/>
</dbReference>
<dbReference type="InterPro" id="IPR045242">
    <property type="entry name" value="Syntaxin"/>
</dbReference>
<evidence type="ECO:0000256" key="5">
    <source>
        <dbReference type="SAM" id="Coils"/>
    </source>
</evidence>
<evidence type="ECO:0000256" key="1">
    <source>
        <dbReference type="ARBA" id="ARBA00004370"/>
    </source>
</evidence>
<evidence type="ECO:0000259" key="7">
    <source>
        <dbReference type="PROSITE" id="PS50192"/>
    </source>
</evidence>
<dbReference type="SUPFAM" id="SSF58038">
    <property type="entry name" value="SNARE fusion complex"/>
    <property type="match status" value="1"/>
</dbReference>
<keyword evidence="6" id="KW-1133">Transmembrane helix</keyword>
<feature type="domain" description="T-SNARE coiled-coil homology" evidence="7">
    <location>
        <begin position="175"/>
        <end position="237"/>
    </location>
</feature>
<dbReference type="PROSITE" id="PS50192">
    <property type="entry name" value="T_SNARE"/>
    <property type="match status" value="1"/>
</dbReference>
<dbReference type="EMBL" id="UPSH01000002">
    <property type="protein sequence ID" value="VBB19046.1"/>
    <property type="molecule type" value="Genomic_DNA"/>
</dbReference>
<comment type="caution">
    <text evidence="8">The sequence shown here is derived from an EMBL/GenBank/DDBJ whole genome shotgun (WGS) entry which is preliminary data.</text>
</comment>